<dbReference type="Pfam" id="PF14116">
    <property type="entry name" value="YyzF"/>
    <property type="match status" value="1"/>
</dbReference>
<gene>
    <name evidence="1" type="ORF">HNQ34_001192</name>
</gene>
<accession>A0A7W8IP50</accession>
<reference evidence="1 2" key="1">
    <citation type="submission" date="2020-08" db="EMBL/GenBank/DDBJ databases">
        <title>Genomic Encyclopedia of Type Strains, Phase IV (KMG-IV): sequencing the most valuable type-strain genomes for metagenomic binning, comparative biology and taxonomic classification.</title>
        <authorList>
            <person name="Goeker M."/>
        </authorList>
    </citation>
    <scope>NUCLEOTIDE SEQUENCE [LARGE SCALE GENOMIC DNA]</scope>
    <source>
        <strain evidence="1 2">DSM 16325</strain>
    </source>
</reference>
<dbReference type="AlphaFoldDB" id="A0A7W8IP50"/>
<sequence>MIACCKEHIELAIDVYVDKTEQAPEFSRISVDNKEEVCKFCSKRAEYIVGNERF</sequence>
<dbReference type="EMBL" id="JACHEP010000003">
    <property type="protein sequence ID" value="MBB5324100.1"/>
    <property type="molecule type" value="Genomic_DNA"/>
</dbReference>
<evidence type="ECO:0000313" key="2">
    <source>
        <dbReference type="Proteomes" id="UP000520011"/>
    </source>
</evidence>
<proteinExistence type="predicted"/>
<evidence type="ECO:0000313" key="1">
    <source>
        <dbReference type="EMBL" id="MBB5324100.1"/>
    </source>
</evidence>
<dbReference type="NCBIfam" id="TIGR04129">
    <property type="entry name" value="CxxH_BA5709"/>
    <property type="match status" value="1"/>
</dbReference>
<comment type="caution">
    <text evidence="1">The sequence shown here is derived from an EMBL/GenBank/DDBJ whole genome shotgun (WGS) entry which is preliminary data.</text>
</comment>
<dbReference type="RefSeq" id="WP_183252525.1">
    <property type="nucleotide sequence ID" value="NZ_JACHEP010000003.1"/>
</dbReference>
<protein>
    <submittedName>
        <fullName evidence="1">CxxH/CxxC protein (TIGR04129 family)</fullName>
    </submittedName>
</protein>
<name>A0A7W8IP50_9BACL</name>
<dbReference type="Proteomes" id="UP000520011">
    <property type="component" value="Unassembled WGS sequence"/>
</dbReference>
<keyword evidence="2" id="KW-1185">Reference proteome</keyword>
<dbReference type="InterPro" id="IPR025626">
    <property type="entry name" value="YyzF"/>
</dbReference>
<organism evidence="1 2">
    <name type="scientific">Anoxybacteroides tepidamans</name>
    <dbReference type="NCBI Taxonomy" id="265948"/>
    <lineage>
        <taxon>Bacteria</taxon>
        <taxon>Bacillati</taxon>
        <taxon>Bacillota</taxon>
        <taxon>Bacilli</taxon>
        <taxon>Bacillales</taxon>
        <taxon>Anoxybacillaceae</taxon>
        <taxon>Anoxybacteroides</taxon>
    </lineage>
</organism>